<dbReference type="EMBL" id="JAUTXT010000029">
    <property type="protein sequence ID" value="KAK3672831.1"/>
    <property type="molecule type" value="Genomic_DNA"/>
</dbReference>
<proteinExistence type="predicted"/>
<dbReference type="AlphaFoldDB" id="A0AAE0WJG3"/>
<reference evidence="1" key="1">
    <citation type="submission" date="2023-07" db="EMBL/GenBank/DDBJ databases">
        <title>Black Yeasts Isolated from many extreme environments.</title>
        <authorList>
            <person name="Coleine C."/>
            <person name="Stajich J.E."/>
            <person name="Selbmann L."/>
        </authorList>
    </citation>
    <scope>NUCLEOTIDE SEQUENCE</scope>
    <source>
        <strain evidence="1">CCFEE 5485</strain>
    </source>
</reference>
<gene>
    <name evidence="1" type="ORF">LTR78_007184</name>
</gene>
<evidence type="ECO:0000313" key="2">
    <source>
        <dbReference type="Proteomes" id="UP001274830"/>
    </source>
</evidence>
<dbReference type="Proteomes" id="UP001274830">
    <property type="component" value="Unassembled WGS sequence"/>
</dbReference>
<comment type="caution">
    <text evidence="1">The sequence shown here is derived from an EMBL/GenBank/DDBJ whole genome shotgun (WGS) entry which is preliminary data.</text>
</comment>
<name>A0AAE0WJG3_9PEZI</name>
<protein>
    <submittedName>
        <fullName evidence="1">Uncharacterized protein</fullName>
    </submittedName>
</protein>
<evidence type="ECO:0000313" key="1">
    <source>
        <dbReference type="EMBL" id="KAK3672831.1"/>
    </source>
</evidence>
<accession>A0AAE0WJG3</accession>
<keyword evidence="2" id="KW-1185">Reference proteome</keyword>
<sequence length="180" mass="20049">MACSWEAANIAVAPRMPVEVWVKALPDFDFKGASGIMIVLACGHGAQPPGGIEHMEAWWLSEKDCREEWYFKMLAWTVWDHVDLALRSKRKSDHRTLDITVPAPVNASVPVSLFRQRFSAADGTITVSIMRGNLSYGKEMQPALVRRAKSRGETTSTRSLTNPPHECWYGASLNVSVVAY</sequence>
<organism evidence="1 2">
    <name type="scientific">Recurvomyces mirabilis</name>
    <dbReference type="NCBI Taxonomy" id="574656"/>
    <lineage>
        <taxon>Eukaryota</taxon>
        <taxon>Fungi</taxon>
        <taxon>Dikarya</taxon>
        <taxon>Ascomycota</taxon>
        <taxon>Pezizomycotina</taxon>
        <taxon>Dothideomycetes</taxon>
        <taxon>Dothideomycetidae</taxon>
        <taxon>Mycosphaerellales</taxon>
        <taxon>Teratosphaeriaceae</taxon>
        <taxon>Recurvomyces</taxon>
    </lineage>
</organism>